<dbReference type="OrthoDB" id="9802227at2"/>
<evidence type="ECO:0000256" key="1">
    <source>
        <dbReference type="ARBA" id="ARBA00005565"/>
    </source>
</evidence>
<evidence type="ECO:0000256" key="5">
    <source>
        <dbReference type="HAMAP-Rule" id="MF_01219"/>
    </source>
</evidence>
<feature type="domain" description="Phosphoribosyltransferase" evidence="6">
    <location>
        <begin position="4"/>
        <end position="161"/>
    </location>
</feature>
<dbReference type="PANTHER" id="PTHR11608:SF0">
    <property type="entry name" value="BIFUNCTIONAL PROTEIN PYRR"/>
    <property type="match status" value="1"/>
</dbReference>
<proteinExistence type="inferred from homology"/>
<dbReference type="GO" id="GO:0004845">
    <property type="term" value="F:uracil phosphoribosyltransferase activity"/>
    <property type="evidence" value="ECO:0007669"/>
    <property type="project" value="UniProtKB-UniRule"/>
</dbReference>
<evidence type="ECO:0000313" key="8">
    <source>
        <dbReference type="Proteomes" id="UP000279029"/>
    </source>
</evidence>
<comment type="subunit">
    <text evidence="5">Homodimer and homohexamer; in equilibrium.</text>
</comment>
<keyword evidence="8" id="KW-1185">Reference proteome</keyword>
<dbReference type="NCBIfam" id="NF003548">
    <property type="entry name" value="PRK05205.1-4"/>
    <property type="match status" value="1"/>
</dbReference>
<dbReference type="SUPFAM" id="SSF53271">
    <property type="entry name" value="PRTase-like"/>
    <property type="match status" value="1"/>
</dbReference>
<dbReference type="CDD" id="cd06223">
    <property type="entry name" value="PRTases_typeI"/>
    <property type="match status" value="1"/>
</dbReference>
<dbReference type="NCBIfam" id="NF003547">
    <property type="entry name" value="PRK05205.1-3"/>
    <property type="match status" value="1"/>
</dbReference>
<keyword evidence="5" id="KW-0694">RNA-binding</keyword>
<dbReference type="AlphaFoldDB" id="A0A3P7PRZ9"/>
<dbReference type="HAMAP" id="MF_01219">
    <property type="entry name" value="PyrR"/>
    <property type="match status" value="1"/>
</dbReference>
<dbReference type="GO" id="GO:0003723">
    <property type="term" value="F:RNA binding"/>
    <property type="evidence" value="ECO:0007669"/>
    <property type="project" value="UniProtKB-UniRule"/>
</dbReference>
<feature type="short sequence motif" description="PRPP-binding" evidence="5">
    <location>
        <begin position="95"/>
        <end position="107"/>
    </location>
</feature>
<comment type="function">
    <text evidence="5">Also displays a weak uracil phosphoribosyltransferase activity which is not physiologically significant.</text>
</comment>
<evidence type="ECO:0000313" key="7">
    <source>
        <dbReference type="EMBL" id="VDN45981.1"/>
    </source>
</evidence>
<keyword evidence="3 5" id="KW-0805">Transcription regulation</keyword>
<protein>
    <recommendedName>
        <fullName evidence="5">Bifunctional protein PyrR</fullName>
    </recommendedName>
    <domain>
        <recommendedName>
            <fullName evidence="5">Pyrimidine operon regulatory protein</fullName>
        </recommendedName>
    </domain>
    <domain>
        <recommendedName>
            <fullName evidence="5">Uracil phosphoribosyltransferase</fullName>
            <shortName evidence="5">UPRTase</shortName>
            <ecNumber evidence="5">2.4.2.9</ecNumber>
        </recommendedName>
    </domain>
</protein>
<accession>A0A3P7PRZ9</accession>
<keyword evidence="5 7" id="KW-0808">Transferase</keyword>
<dbReference type="InterPro" id="IPR050137">
    <property type="entry name" value="PyrR_bifunctional"/>
</dbReference>
<dbReference type="NCBIfam" id="NF003549">
    <property type="entry name" value="PRK05205.1-5"/>
    <property type="match status" value="1"/>
</dbReference>
<evidence type="ECO:0000256" key="4">
    <source>
        <dbReference type="ARBA" id="ARBA00023163"/>
    </source>
</evidence>
<dbReference type="GO" id="GO:0006353">
    <property type="term" value="P:DNA-templated transcription termination"/>
    <property type="evidence" value="ECO:0007669"/>
    <property type="project" value="UniProtKB-UniRule"/>
</dbReference>
<comment type="catalytic activity">
    <reaction evidence="5">
        <text>UMP + diphosphate = 5-phospho-alpha-D-ribose 1-diphosphate + uracil</text>
        <dbReference type="Rhea" id="RHEA:13017"/>
        <dbReference type="ChEBI" id="CHEBI:17568"/>
        <dbReference type="ChEBI" id="CHEBI:33019"/>
        <dbReference type="ChEBI" id="CHEBI:57865"/>
        <dbReference type="ChEBI" id="CHEBI:58017"/>
        <dbReference type="EC" id="2.4.2.9"/>
    </reaction>
</comment>
<dbReference type="Pfam" id="PF00156">
    <property type="entry name" value="Pribosyltran"/>
    <property type="match status" value="1"/>
</dbReference>
<dbReference type="InterPro" id="IPR023050">
    <property type="entry name" value="PyrR"/>
</dbReference>
<comment type="similarity">
    <text evidence="1 5">Belongs to the purine/pyrimidine phosphoribosyltransferase family. PyrR subfamily.</text>
</comment>
<dbReference type="KEGG" id="cbar:PATL70BA_0139"/>
<evidence type="ECO:0000259" key="6">
    <source>
        <dbReference type="Pfam" id="PF00156"/>
    </source>
</evidence>
<dbReference type="PANTHER" id="PTHR11608">
    <property type="entry name" value="BIFUNCTIONAL PROTEIN PYRR"/>
    <property type="match status" value="1"/>
</dbReference>
<dbReference type="FunFam" id="3.40.50.2020:FF:000020">
    <property type="entry name" value="Bifunctional protein PyrR"/>
    <property type="match status" value="1"/>
</dbReference>
<dbReference type="InterPro" id="IPR000836">
    <property type="entry name" value="PRTase_dom"/>
</dbReference>
<dbReference type="InterPro" id="IPR029057">
    <property type="entry name" value="PRTase-like"/>
</dbReference>
<keyword evidence="2 5" id="KW-0806">Transcription termination</keyword>
<dbReference type="EMBL" id="LR130778">
    <property type="protein sequence ID" value="VDN45981.1"/>
    <property type="molecule type" value="Genomic_DNA"/>
</dbReference>
<organism evidence="7 8">
    <name type="scientific">Petrocella atlantisensis</name>
    <dbReference type="NCBI Taxonomy" id="2173034"/>
    <lineage>
        <taxon>Bacteria</taxon>
        <taxon>Bacillati</taxon>
        <taxon>Bacillota</taxon>
        <taxon>Clostridia</taxon>
        <taxon>Lachnospirales</taxon>
        <taxon>Vallitaleaceae</taxon>
        <taxon>Petrocella</taxon>
    </lineage>
</organism>
<dbReference type="Gene3D" id="3.40.50.2020">
    <property type="match status" value="1"/>
</dbReference>
<name>A0A3P7PRZ9_9FIRM</name>
<evidence type="ECO:0000256" key="3">
    <source>
        <dbReference type="ARBA" id="ARBA00023015"/>
    </source>
</evidence>
<dbReference type="Proteomes" id="UP000279029">
    <property type="component" value="Chromosome"/>
</dbReference>
<sequence>MKYILDQQAIGRMVTRIAHEIIENNKGVSDVVILGIKTRGVPLAKRIVAKIEEIEGLKVPFGSLDITFYRDDLEKKSIQPVVNNQLNINVNDQIVVLVDDVVYTGRTCRAALDAVMDAGRARKIQFATLIDRGHRELPLRADYVGKNVPTSKEEIVSVHLVEIDGEDSVVIE</sequence>
<dbReference type="EC" id="2.4.2.9" evidence="5"/>
<keyword evidence="4 5" id="KW-0804">Transcription</keyword>
<comment type="function">
    <text evidence="5">Regulates transcriptional attenuation of the pyrimidine nucleotide (pyr) operon by binding in a uridine-dependent manner to specific sites on pyr mRNA. This disrupts an antiterminator hairpin in the RNA and favors formation of a downstream transcription terminator, leading to a reduced expression of downstream genes.</text>
</comment>
<reference evidence="7 8" key="1">
    <citation type="submission" date="2018-09" db="EMBL/GenBank/DDBJ databases">
        <authorList>
            <person name="Postec A."/>
        </authorList>
    </citation>
    <scope>NUCLEOTIDE SEQUENCE [LARGE SCALE GENOMIC DNA]</scope>
    <source>
        <strain evidence="7">70B-A</strain>
    </source>
</reference>
<evidence type="ECO:0000256" key="2">
    <source>
        <dbReference type="ARBA" id="ARBA00022472"/>
    </source>
</evidence>
<keyword evidence="5 7" id="KW-0328">Glycosyltransferase</keyword>
<gene>
    <name evidence="5 7" type="primary">pyrR</name>
    <name evidence="7" type="ORF">PATL70BA_0139</name>
</gene>